<evidence type="ECO:0000313" key="1">
    <source>
        <dbReference type="EMBL" id="KAJ5242437.1"/>
    </source>
</evidence>
<dbReference type="GO" id="GO:0003676">
    <property type="term" value="F:nucleic acid binding"/>
    <property type="evidence" value="ECO:0007669"/>
    <property type="project" value="InterPro"/>
</dbReference>
<dbReference type="AlphaFoldDB" id="A0A9W9TUZ6"/>
<protein>
    <submittedName>
        <fullName evidence="1">Uncharacterized protein</fullName>
    </submittedName>
</protein>
<dbReference type="EMBL" id="JAPQKT010000001">
    <property type="protein sequence ID" value="KAJ5242437.1"/>
    <property type="molecule type" value="Genomic_DNA"/>
</dbReference>
<comment type="caution">
    <text evidence="1">The sequence shown here is derived from an EMBL/GenBank/DDBJ whole genome shotgun (WGS) entry which is preliminary data.</text>
</comment>
<name>A0A9W9TUZ6_PENCI</name>
<keyword evidence="2" id="KW-1185">Reference proteome</keyword>
<dbReference type="OrthoDB" id="245563at2759"/>
<reference evidence="1" key="2">
    <citation type="journal article" date="2023" name="IMA Fungus">
        <title>Comparative genomic study of the Penicillium genus elucidates a diverse pangenome and 15 lateral gene transfer events.</title>
        <authorList>
            <person name="Petersen C."/>
            <person name="Sorensen T."/>
            <person name="Nielsen M.R."/>
            <person name="Sondergaard T.E."/>
            <person name="Sorensen J.L."/>
            <person name="Fitzpatrick D.A."/>
            <person name="Frisvad J.C."/>
            <person name="Nielsen K.L."/>
        </authorList>
    </citation>
    <scope>NUCLEOTIDE SEQUENCE</scope>
    <source>
        <strain evidence="1">IBT 23319</strain>
    </source>
</reference>
<reference evidence="1" key="1">
    <citation type="submission" date="2022-11" db="EMBL/GenBank/DDBJ databases">
        <authorList>
            <person name="Petersen C."/>
        </authorList>
    </citation>
    <scope>NUCLEOTIDE SEQUENCE</scope>
    <source>
        <strain evidence="1">IBT 23319</strain>
    </source>
</reference>
<accession>A0A9W9TUZ6</accession>
<dbReference type="InterPro" id="IPR036397">
    <property type="entry name" value="RNaseH_sf"/>
</dbReference>
<sequence length="233" mass="26873">MWIYRYRHRSNPYELEKSTTVPSVALPTFPGSFVPKEKSHQLVESTGLELIDPEESYKILRKICLAQLGNHSVTEHYYGDLPSLEMSTLDALITLLFLKGNVLQKSPPRRKFPIERYLQSIRPEEVEVKTDGWTYLACPDASSMRVYPNEFKGVIEWLPKRKGNGWKDSKGKPVANRKIWEQIGDTLIKIESNVNVQFWLVEEAMNAPMQDCLPTHVSAKKTVQRVRVLSDRQ</sequence>
<gene>
    <name evidence="1" type="ORF">N7469_000764</name>
</gene>
<proteinExistence type="predicted"/>
<dbReference type="Proteomes" id="UP001147733">
    <property type="component" value="Unassembled WGS sequence"/>
</dbReference>
<dbReference type="Gene3D" id="3.30.420.10">
    <property type="entry name" value="Ribonuclease H-like superfamily/Ribonuclease H"/>
    <property type="match status" value="1"/>
</dbReference>
<dbReference type="RefSeq" id="XP_056505441.1">
    <property type="nucleotide sequence ID" value="XM_056639684.1"/>
</dbReference>
<evidence type="ECO:0000313" key="2">
    <source>
        <dbReference type="Proteomes" id="UP001147733"/>
    </source>
</evidence>
<dbReference type="GeneID" id="81378851"/>
<organism evidence="1 2">
    <name type="scientific">Penicillium citrinum</name>
    <dbReference type="NCBI Taxonomy" id="5077"/>
    <lineage>
        <taxon>Eukaryota</taxon>
        <taxon>Fungi</taxon>
        <taxon>Dikarya</taxon>
        <taxon>Ascomycota</taxon>
        <taxon>Pezizomycotina</taxon>
        <taxon>Eurotiomycetes</taxon>
        <taxon>Eurotiomycetidae</taxon>
        <taxon>Eurotiales</taxon>
        <taxon>Aspergillaceae</taxon>
        <taxon>Penicillium</taxon>
    </lineage>
</organism>